<sequence length="316" mass="35189">MQHDIGALLDAKIELSDVAARGDNWDLFISAYNNSQRVQTVFPHVLAKRRSWWVIPEYGYRPEDLADLDNPVVLTRGTEAQVVKAGLAGSGFDPGVDKRLCIDITGLMRPHILFLMAHLQDIGVTQFDLLYTEPAQYSRRAETRFSIGEDVRVVSVEGYVGAHDADTTGDLLMIGIGYDHHLISHAIQAKENARVVELHSFPSLSADMYHESILRLDRVSSERSRVGDEVQYSSANDPFVVAASLASAVRTAGTRRRVTNIYFSPLATKPQAVGFGLYYLKYMRGTPTSIIYPLSPNYDKETSTGVGRSWVYPIHL</sequence>
<name>A0ABQ3M1P8_9SPHN</name>
<proteinExistence type="predicted"/>
<gene>
    <name evidence="1" type="ORF">GCM10008023_42190</name>
</gene>
<evidence type="ECO:0000313" key="1">
    <source>
        <dbReference type="EMBL" id="GHH27011.1"/>
    </source>
</evidence>
<comment type="caution">
    <text evidence="1">The sequence shown here is derived from an EMBL/GenBank/DDBJ whole genome shotgun (WGS) entry which is preliminary data.</text>
</comment>
<dbReference type="RefSeq" id="WP_189677945.1">
    <property type="nucleotide sequence ID" value="NZ_BNAQ01000025.1"/>
</dbReference>
<dbReference type="EMBL" id="BNAQ01000025">
    <property type="protein sequence ID" value="GHH27011.1"/>
    <property type="molecule type" value="Genomic_DNA"/>
</dbReference>
<evidence type="ECO:0000313" key="2">
    <source>
        <dbReference type="Proteomes" id="UP000652430"/>
    </source>
</evidence>
<dbReference type="Proteomes" id="UP000652430">
    <property type="component" value="Unassembled WGS sequence"/>
</dbReference>
<accession>A0ABQ3M1P8</accession>
<keyword evidence="2" id="KW-1185">Reference proteome</keyword>
<protein>
    <submittedName>
        <fullName evidence="1">Uncharacterized protein</fullName>
    </submittedName>
</protein>
<reference evidence="2" key="1">
    <citation type="journal article" date="2019" name="Int. J. Syst. Evol. Microbiol.">
        <title>The Global Catalogue of Microorganisms (GCM) 10K type strain sequencing project: providing services to taxonomists for standard genome sequencing and annotation.</title>
        <authorList>
            <consortium name="The Broad Institute Genomics Platform"/>
            <consortium name="The Broad Institute Genome Sequencing Center for Infectious Disease"/>
            <person name="Wu L."/>
            <person name="Ma J."/>
        </authorList>
    </citation>
    <scope>NUCLEOTIDE SEQUENCE [LARGE SCALE GENOMIC DNA]</scope>
    <source>
        <strain evidence="2">CGMCC 1.8957</strain>
    </source>
</reference>
<organism evidence="1 2">
    <name type="scientific">Sphingomonas glacialis</name>
    <dbReference type="NCBI Taxonomy" id="658225"/>
    <lineage>
        <taxon>Bacteria</taxon>
        <taxon>Pseudomonadati</taxon>
        <taxon>Pseudomonadota</taxon>
        <taxon>Alphaproteobacteria</taxon>
        <taxon>Sphingomonadales</taxon>
        <taxon>Sphingomonadaceae</taxon>
        <taxon>Sphingomonas</taxon>
    </lineage>
</organism>